<feature type="chain" id="PRO_5045994824" evidence="2">
    <location>
        <begin position="20"/>
        <end position="657"/>
    </location>
</feature>
<evidence type="ECO:0000256" key="2">
    <source>
        <dbReference type="SAM" id="SignalP"/>
    </source>
</evidence>
<evidence type="ECO:0000259" key="3">
    <source>
        <dbReference type="Pfam" id="PF03629"/>
    </source>
</evidence>
<gene>
    <name evidence="4" type="ORF">LZZ85_14050</name>
</gene>
<dbReference type="SUPFAM" id="SSF49785">
    <property type="entry name" value="Galactose-binding domain-like"/>
    <property type="match status" value="1"/>
</dbReference>
<dbReference type="InterPro" id="IPR008979">
    <property type="entry name" value="Galactose-bd-like_sf"/>
</dbReference>
<protein>
    <submittedName>
        <fullName evidence="4">Sialate O-acetylesterase</fullName>
    </submittedName>
</protein>
<feature type="domain" description="Sialate O-acetylesterase" evidence="3">
    <location>
        <begin position="102"/>
        <end position="222"/>
    </location>
</feature>
<dbReference type="Proteomes" id="UP001165367">
    <property type="component" value="Unassembled WGS sequence"/>
</dbReference>
<evidence type="ECO:0000313" key="4">
    <source>
        <dbReference type="EMBL" id="MCG2615417.1"/>
    </source>
</evidence>
<dbReference type="PANTHER" id="PTHR22901">
    <property type="entry name" value="SIALATE O-ACETYLESTERASE"/>
    <property type="match status" value="1"/>
</dbReference>
<proteinExistence type="predicted"/>
<dbReference type="Pfam" id="PF03629">
    <property type="entry name" value="SASA"/>
    <property type="match status" value="2"/>
</dbReference>
<dbReference type="InterPro" id="IPR036514">
    <property type="entry name" value="SGNH_hydro_sf"/>
</dbReference>
<keyword evidence="2" id="KW-0732">Signal</keyword>
<dbReference type="InterPro" id="IPR005181">
    <property type="entry name" value="SASA"/>
</dbReference>
<evidence type="ECO:0000313" key="5">
    <source>
        <dbReference type="Proteomes" id="UP001165367"/>
    </source>
</evidence>
<keyword evidence="1" id="KW-0378">Hydrolase</keyword>
<comment type="caution">
    <text evidence="4">The sequence shown here is derived from an EMBL/GenBank/DDBJ whole genome shotgun (WGS) entry which is preliminary data.</text>
</comment>
<accession>A0ABS9KSV6</accession>
<evidence type="ECO:0000256" key="1">
    <source>
        <dbReference type="ARBA" id="ARBA00022801"/>
    </source>
</evidence>
<dbReference type="RefSeq" id="WP_237872859.1">
    <property type="nucleotide sequence ID" value="NZ_JAKLTR010000008.1"/>
</dbReference>
<sequence length="657" mass="72777">MPRSFLVIIFSWIMLPAQSQLQMPSVFGDSMVLQRDAPIRLWGKAIPGENVTAVFHQQRRTVRADAMGEWTIVLSPEKAGGPYDLSVSANKTLLFKGILMGDIWVCSGQSNMEFPVKGWSSVNNAEAEIASANYPRIRLFTVEKNVSALPEGDLKGEWKTCSPSSIPLFSAVGYFFGRALHKELNVPVGLINSTWGGTPVETWISRDGFENDPYYSTVMQHAPELSMDALIGQRRSREQSYVESLQKDLPDLSDSARWKESSYDDIRWKKMLLPGLWESQPGLSRLDGIVWFRTAIDLSPEDLAGTAAIHLGMIDDRDDTYLNGERIGGMNGWNTDRVYTVRNGLLKPGRNVIAVRVEDGGNGGGIYGDSNQLFLSSNGKRFPLSGAWRYRIQDVLHSSNGIGPNDYPSLLYNGMIHPIERLQIKGVIWYQGEANTSTAYEYRKAMQLLIRDWRIRFSNPAMPFYFVQLTSFNAANGNSNSGSTWAELRESQAAPLRLRGTGMAVTVDLGDAADIHPRNKQDVGYRLALLALRNTYKKQVQSSGPVYTAMKKNDSSIVLSFSAIAKGLVVKGSGQLQGFEIAGADQRFYPAEALIVPGGRVKVYSSSVVQPVAVRYAWADDNGNANLFNSEGLPAAPFRTDQWPGITVLNKYDPSLK</sequence>
<dbReference type="Gene3D" id="3.40.50.1110">
    <property type="entry name" value="SGNH hydrolase"/>
    <property type="match status" value="2"/>
</dbReference>
<dbReference type="SUPFAM" id="SSF52266">
    <property type="entry name" value="SGNH hydrolase"/>
    <property type="match status" value="1"/>
</dbReference>
<organism evidence="4 5">
    <name type="scientific">Terrimonas ginsenosidimutans</name>
    <dbReference type="NCBI Taxonomy" id="2908004"/>
    <lineage>
        <taxon>Bacteria</taxon>
        <taxon>Pseudomonadati</taxon>
        <taxon>Bacteroidota</taxon>
        <taxon>Chitinophagia</taxon>
        <taxon>Chitinophagales</taxon>
        <taxon>Chitinophagaceae</taxon>
        <taxon>Terrimonas</taxon>
    </lineage>
</organism>
<dbReference type="EMBL" id="JAKLTR010000008">
    <property type="protein sequence ID" value="MCG2615417.1"/>
    <property type="molecule type" value="Genomic_DNA"/>
</dbReference>
<reference evidence="4" key="1">
    <citation type="submission" date="2022-01" db="EMBL/GenBank/DDBJ databases">
        <authorList>
            <person name="Jo J.-H."/>
            <person name="Im W.-T."/>
        </authorList>
    </citation>
    <scope>NUCLEOTIDE SEQUENCE</scope>
    <source>
        <strain evidence="4">NA20</strain>
    </source>
</reference>
<feature type="domain" description="Sialate O-acetylesterase" evidence="3">
    <location>
        <begin position="411"/>
        <end position="516"/>
    </location>
</feature>
<name>A0ABS9KSV6_9BACT</name>
<dbReference type="InterPro" id="IPR039329">
    <property type="entry name" value="SIAE"/>
</dbReference>
<dbReference type="PANTHER" id="PTHR22901:SF0">
    <property type="entry name" value="SIALATE O-ACETYLESTERASE"/>
    <property type="match status" value="1"/>
</dbReference>
<keyword evidence="5" id="KW-1185">Reference proteome</keyword>
<feature type="signal peptide" evidence="2">
    <location>
        <begin position="1"/>
        <end position="19"/>
    </location>
</feature>